<keyword evidence="1" id="KW-0472">Membrane</keyword>
<keyword evidence="1" id="KW-0812">Transmembrane</keyword>
<feature type="transmembrane region" description="Helical" evidence="1">
    <location>
        <begin position="30"/>
        <end position="50"/>
    </location>
</feature>
<reference evidence="2" key="1">
    <citation type="submission" date="2018-02" db="EMBL/GenBank/DDBJ databases">
        <title>Rhizophora mucronata_Transcriptome.</title>
        <authorList>
            <person name="Meera S.P."/>
            <person name="Sreeshan A."/>
            <person name="Augustine A."/>
        </authorList>
    </citation>
    <scope>NUCLEOTIDE SEQUENCE</scope>
    <source>
        <tissue evidence="2">Leaf</tissue>
    </source>
</reference>
<evidence type="ECO:0000313" key="2">
    <source>
        <dbReference type="EMBL" id="MBX62156.1"/>
    </source>
</evidence>
<dbReference type="AlphaFoldDB" id="A0A2P2Q5C3"/>
<protein>
    <submittedName>
        <fullName evidence="2">Uncharacterized protein</fullName>
    </submittedName>
</protein>
<sequence>MKVKVIGWVIQRTGRAVTVGDYFDVWIDTFYVFIELEVISSVILLATVLISNSNIS</sequence>
<accession>A0A2P2Q5C3</accession>
<name>A0A2P2Q5C3_RHIMU</name>
<evidence type="ECO:0000256" key="1">
    <source>
        <dbReference type="SAM" id="Phobius"/>
    </source>
</evidence>
<dbReference type="EMBL" id="GGEC01081672">
    <property type="protein sequence ID" value="MBX62156.1"/>
    <property type="molecule type" value="Transcribed_RNA"/>
</dbReference>
<keyword evidence="1" id="KW-1133">Transmembrane helix</keyword>
<proteinExistence type="predicted"/>
<organism evidence="2">
    <name type="scientific">Rhizophora mucronata</name>
    <name type="common">Asiatic mangrove</name>
    <dbReference type="NCBI Taxonomy" id="61149"/>
    <lineage>
        <taxon>Eukaryota</taxon>
        <taxon>Viridiplantae</taxon>
        <taxon>Streptophyta</taxon>
        <taxon>Embryophyta</taxon>
        <taxon>Tracheophyta</taxon>
        <taxon>Spermatophyta</taxon>
        <taxon>Magnoliopsida</taxon>
        <taxon>eudicotyledons</taxon>
        <taxon>Gunneridae</taxon>
        <taxon>Pentapetalae</taxon>
        <taxon>rosids</taxon>
        <taxon>fabids</taxon>
        <taxon>Malpighiales</taxon>
        <taxon>Rhizophoraceae</taxon>
        <taxon>Rhizophora</taxon>
    </lineage>
</organism>